<sequence length="92" mass="10175">MIILHLLFRPLLFDHAGNSVYAAQAVQDAPKDERLWGVWCTGGTGTGWMTAYGVAWSGFHSVAVRKTQGMYNLYSKKFPDATYKPMPYTGGA</sequence>
<evidence type="ECO:0000313" key="1">
    <source>
        <dbReference type="EMBL" id="KKL70654.1"/>
    </source>
</evidence>
<accession>A0A0F9E9I8</accession>
<gene>
    <name evidence="1" type="ORF">LCGC14_2102740</name>
</gene>
<dbReference type="EMBL" id="LAZR01025836">
    <property type="protein sequence ID" value="KKL70654.1"/>
    <property type="molecule type" value="Genomic_DNA"/>
</dbReference>
<dbReference type="AlphaFoldDB" id="A0A0F9E9I8"/>
<proteinExistence type="predicted"/>
<organism evidence="1">
    <name type="scientific">marine sediment metagenome</name>
    <dbReference type="NCBI Taxonomy" id="412755"/>
    <lineage>
        <taxon>unclassified sequences</taxon>
        <taxon>metagenomes</taxon>
        <taxon>ecological metagenomes</taxon>
    </lineage>
</organism>
<name>A0A0F9E9I8_9ZZZZ</name>
<comment type="caution">
    <text evidence="1">The sequence shown here is derived from an EMBL/GenBank/DDBJ whole genome shotgun (WGS) entry which is preliminary data.</text>
</comment>
<protein>
    <submittedName>
        <fullName evidence="1">Uncharacterized protein</fullName>
    </submittedName>
</protein>
<reference evidence="1" key="1">
    <citation type="journal article" date="2015" name="Nature">
        <title>Complex archaea that bridge the gap between prokaryotes and eukaryotes.</title>
        <authorList>
            <person name="Spang A."/>
            <person name="Saw J.H."/>
            <person name="Jorgensen S.L."/>
            <person name="Zaremba-Niedzwiedzka K."/>
            <person name="Martijn J."/>
            <person name="Lind A.E."/>
            <person name="van Eijk R."/>
            <person name="Schleper C."/>
            <person name="Guy L."/>
            <person name="Ettema T.J."/>
        </authorList>
    </citation>
    <scope>NUCLEOTIDE SEQUENCE</scope>
</reference>